<dbReference type="PANTHER" id="PTHR43611:SF3">
    <property type="entry name" value="FLAVIN MONONUCLEOTIDE HYDROLASE 1, CHLOROPLATIC"/>
    <property type="match status" value="1"/>
</dbReference>
<keyword evidence="2" id="KW-1185">Reference proteome</keyword>
<dbReference type="InterPro" id="IPR036412">
    <property type="entry name" value="HAD-like_sf"/>
</dbReference>
<dbReference type="GO" id="GO:0016787">
    <property type="term" value="F:hydrolase activity"/>
    <property type="evidence" value="ECO:0007669"/>
    <property type="project" value="UniProtKB-KW"/>
</dbReference>
<dbReference type="InterPro" id="IPR006439">
    <property type="entry name" value="HAD-SF_hydro_IA"/>
</dbReference>
<dbReference type="NCBIfam" id="TIGR01509">
    <property type="entry name" value="HAD-SF-IA-v3"/>
    <property type="match status" value="1"/>
</dbReference>
<keyword evidence="1" id="KW-0378">Hydrolase</keyword>
<dbReference type="Gene3D" id="3.40.50.1000">
    <property type="entry name" value="HAD superfamily/HAD-like"/>
    <property type="match status" value="1"/>
</dbReference>
<proteinExistence type="predicted"/>
<accession>A0A5Q2FHF7</accession>
<dbReference type="RefSeq" id="WP_153572674.1">
    <property type="nucleotide sequence ID" value="NZ_CP045725.1"/>
</dbReference>
<protein>
    <submittedName>
        <fullName evidence="1">HAD-IA family hydrolase</fullName>
    </submittedName>
</protein>
<dbReference type="PRINTS" id="PR00413">
    <property type="entry name" value="HADHALOGNASE"/>
</dbReference>
<evidence type="ECO:0000313" key="1">
    <source>
        <dbReference type="EMBL" id="QGF24145.1"/>
    </source>
</evidence>
<organism evidence="1 2">
    <name type="scientific">Raineyella fluvialis</name>
    <dbReference type="NCBI Taxonomy" id="2662261"/>
    <lineage>
        <taxon>Bacteria</taxon>
        <taxon>Bacillati</taxon>
        <taxon>Actinomycetota</taxon>
        <taxon>Actinomycetes</taxon>
        <taxon>Propionibacteriales</taxon>
        <taxon>Propionibacteriaceae</taxon>
        <taxon>Raineyella</taxon>
    </lineage>
</organism>
<sequence length="117" mass="12520">MVAPVGDVLGIHADLVDRGIATALFSNAPVSIAEAIDELPELAPMVGRFYSCRIHQTKPDPKAYLSVCQELGVAPDSVVMIDDRPVNCEGARTTGMQAIRFRSAEQLRTALAQVLGD</sequence>
<dbReference type="EMBL" id="CP045725">
    <property type="protein sequence ID" value="QGF24145.1"/>
    <property type="molecule type" value="Genomic_DNA"/>
</dbReference>
<gene>
    <name evidence="1" type="ORF">Rai3103_11180</name>
</gene>
<dbReference type="Proteomes" id="UP000386847">
    <property type="component" value="Chromosome"/>
</dbReference>
<reference evidence="1 2" key="1">
    <citation type="submission" date="2019-10" db="EMBL/GenBank/DDBJ databases">
        <title>Genomic analysis of Raineyella sp. CBA3103.</title>
        <authorList>
            <person name="Roh S.W."/>
        </authorList>
    </citation>
    <scope>NUCLEOTIDE SEQUENCE [LARGE SCALE GENOMIC DNA]</scope>
    <source>
        <strain evidence="1 2">CBA3103</strain>
    </source>
</reference>
<dbReference type="PANTHER" id="PTHR43611">
    <property type="entry name" value="ALPHA-D-GLUCOSE 1-PHOSPHATE PHOSPHATASE"/>
    <property type="match status" value="1"/>
</dbReference>
<dbReference type="Pfam" id="PF00702">
    <property type="entry name" value="Hydrolase"/>
    <property type="match status" value="1"/>
</dbReference>
<dbReference type="KEGG" id="rain:Rai3103_11180"/>
<dbReference type="AlphaFoldDB" id="A0A5Q2FHF7"/>
<dbReference type="SUPFAM" id="SSF56784">
    <property type="entry name" value="HAD-like"/>
    <property type="match status" value="1"/>
</dbReference>
<evidence type="ECO:0000313" key="2">
    <source>
        <dbReference type="Proteomes" id="UP000386847"/>
    </source>
</evidence>
<dbReference type="InterPro" id="IPR023214">
    <property type="entry name" value="HAD_sf"/>
</dbReference>
<name>A0A5Q2FHF7_9ACTN</name>